<dbReference type="Gene3D" id="3.40.1190.10">
    <property type="entry name" value="Mur-like, catalytic domain"/>
    <property type="match status" value="1"/>
</dbReference>
<gene>
    <name evidence="4" type="ORF">CEUSTIGMA_g2109.t1</name>
</gene>
<dbReference type="SUPFAM" id="SSF53623">
    <property type="entry name" value="MurD-like peptide ligases, catalytic domain"/>
    <property type="match status" value="1"/>
</dbReference>
<dbReference type="InterPro" id="IPR004101">
    <property type="entry name" value="Mur_ligase_C"/>
</dbReference>
<reference evidence="4 5" key="1">
    <citation type="submission" date="2017-08" db="EMBL/GenBank/DDBJ databases">
        <title>Acidophilic green algal genome provides insights into adaptation to an acidic environment.</title>
        <authorList>
            <person name="Hirooka S."/>
            <person name="Hirose Y."/>
            <person name="Kanesaki Y."/>
            <person name="Higuchi S."/>
            <person name="Fujiwara T."/>
            <person name="Onuma R."/>
            <person name="Era A."/>
            <person name="Ohbayashi R."/>
            <person name="Uzuka A."/>
            <person name="Nozaki H."/>
            <person name="Yoshikawa H."/>
            <person name="Miyagishima S.Y."/>
        </authorList>
    </citation>
    <scope>NUCLEOTIDE SEQUENCE [LARGE SCALE GENOMIC DNA]</scope>
    <source>
        <strain evidence="4 5">NIES-2499</strain>
    </source>
</reference>
<dbReference type="Pfam" id="PF08245">
    <property type="entry name" value="Mur_ligase_M"/>
    <property type="match status" value="1"/>
</dbReference>
<evidence type="ECO:0000313" key="4">
    <source>
        <dbReference type="EMBL" id="GAX74661.1"/>
    </source>
</evidence>
<dbReference type="GO" id="GO:0005524">
    <property type="term" value="F:ATP binding"/>
    <property type="evidence" value="ECO:0007669"/>
    <property type="project" value="InterPro"/>
</dbReference>
<organism evidence="4 5">
    <name type="scientific">Chlamydomonas eustigma</name>
    <dbReference type="NCBI Taxonomy" id="1157962"/>
    <lineage>
        <taxon>Eukaryota</taxon>
        <taxon>Viridiplantae</taxon>
        <taxon>Chlorophyta</taxon>
        <taxon>core chlorophytes</taxon>
        <taxon>Chlorophyceae</taxon>
        <taxon>CS clade</taxon>
        <taxon>Chlamydomonadales</taxon>
        <taxon>Chlamydomonadaceae</taxon>
        <taxon>Chlamydomonas</taxon>
    </lineage>
</organism>
<dbReference type="GO" id="GO:0016881">
    <property type="term" value="F:acid-amino acid ligase activity"/>
    <property type="evidence" value="ECO:0007669"/>
    <property type="project" value="InterPro"/>
</dbReference>
<feature type="coiled-coil region" evidence="1">
    <location>
        <begin position="118"/>
        <end position="145"/>
    </location>
</feature>
<dbReference type="InterPro" id="IPR013221">
    <property type="entry name" value="Mur_ligase_cen"/>
</dbReference>
<dbReference type="PANTHER" id="PTHR23135">
    <property type="entry name" value="MUR LIGASE FAMILY MEMBER"/>
    <property type="match status" value="1"/>
</dbReference>
<proteinExistence type="predicted"/>
<sequence>MMLGVASSAPRLAVKTRHLCDRALNRQANSFDLLRLSLPLRRLGLKGRNPDVVIWAANKTGDANPEDEAYSADAFELDELEEGQFLEEGGEEFDEGEFGAEGDDEFEEPTPEMIAGIEGEYEEDEEEEEARLERLRMAQEAASSNSSLPEAPERGYYLSDLFGKAAYLDVAELMETECPDAIVYGLQSNVLKIIPGDMYVCVSTYIEEIPRLVEEALSCGAAALLLPHFAQAVMLQAKVQEDGTKSPLIPPEIPCRFVVSVAEVSQRLAVAFYDAPARDMMVIGVIGSRGKTTVSWLICGILEAMEQVTGTVNSIGYSLSGELMDADGELWQAPPDDLVEEQESSEPFRITPYHPERYGSIVGSSAEPPSGMHVQKILAGMRDRGATCAVVECQDLGLAGGHHYFMDLSVAVHTNFTGANADALLFDGDKDQVLTEQLMMFSLLLDSSAQAAVINLDDPSAPLFMQRVGSLPMVTYGIDRTDADVVADSARFSIWESEVIIKTPMGKLQIISPLLGKHNVYNILAAVATGIALKVPLINIVSGIEAVEVIPGRCEVLDEGQEFSVIIDSANTPESLDAILSALRGNANNIFTVFGCQGERDKSIRPLMAEVAHAKSDFVIMTNDSPRREPPEQIIQDMVAGLPDEVVNKYSGYVYFPFQDQSHAPLWFEPYLQKAQRDNRRYIMEDRFSAIRAAIGTAAPGDVVVIAGRGHVDFMEYWDGEDGIVRGWLDDRVEARCALQKLSILQQLDGKLDRKTLPWGKALDQMDTIITA</sequence>
<keyword evidence="5" id="KW-1185">Reference proteome</keyword>
<comment type="caution">
    <text evidence="4">The sequence shown here is derived from an EMBL/GenBank/DDBJ whole genome shotgun (WGS) entry which is preliminary data.</text>
</comment>
<evidence type="ECO:0000256" key="1">
    <source>
        <dbReference type="SAM" id="Coils"/>
    </source>
</evidence>
<dbReference type="OrthoDB" id="533138at2759"/>
<evidence type="ECO:0000259" key="2">
    <source>
        <dbReference type="Pfam" id="PF02875"/>
    </source>
</evidence>
<evidence type="ECO:0000259" key="3">
    <source>
        <dbReference type="Pfam" id="PF08245"/>
    </source>
</evidence>
<evidence type="ECO:0008006" key="6">
    <source>
        <dbReference type="Google" id="ProtNLM"/>
    </source>
</evidence>
<protein>
    <recommendedName>
        <fullName evidence="6">Mur ligase central domain-containing protein</fullName>
    </recommendedName>
</protein>
<dbReference type="PANTHER" id="PTHR23135:SF4">
    <property type="entry name" value="UDP-N-ACETYLMURAMOYL-L-ALANYL-D-GLUTAMATE--2,6-DIAMINOPIMELATE LIGASE MURE HOMOLOG, CHLOROPLASTIC"/>
    <property type="match status" value="1"/>
</dbReference>
<evidence type="ECO:0000313" key="5">
    <source>
        <dbReference type="Proteomes" id="UP000232323"/>
    </source>
</evidence>
<keyword evidence="1" id="KW-0175">Coiled coil</keyword>
<dbReference type="Proteomes" id="UP000232323">
    <property type="component" value="Unassembled WGS sequence"/>
</dbReference>
<dbReference type="STRING" id="1157962.A0A250WV18"/>
<dbReference type="InterPro" id="IPR036615">
    <property type="entry name" value="Mur_ligase_C_dom_sf"/>
</dbReference>
<name>A0A250WV18_9CHLO</name>
<dbReference type="InterPro" id="IPR036565">
    <property type="entry name" value="Mur-like_cat_sf"/>
</dbReference>
<dbReference type="SUPFAM" id="SSF53244">
    <property type="entry name" value="MurD-like peptide ligases, peptide-binding domain"/>
    <property type="match status" value="1"/>
</dbReference>
<accession>A0A250WV18</accession>
<dbReference type="Gene3D" id="3.90.190.20">
    <property type="entry name" value="Mur ligase, C-terminal domain"/>
    <property type="match status" value="1"/>
</dbReference>
<feature type="domain" description="Mur ligase central" evidence="3">
    <location>
        <begin position="287"/>
        <end position="529"/>
    </location>
</feature>
<dbReference type="EMBL" id="BEGY01000008">
    <property type="protein sequence ID" value="GAX74661.1"/>
    <property type="molecule type" value="Genomic_DNA"/>
</dbReference>
<dbReference type="AlphaFoldDB" id="A0A250WV18"/>
<dbReference type="Pfam" id="PF02875">
    <property type="entry name" value="Mur_ligase_C"/>
    <property type="match status" value="1"/>
</dbReference>
<feature type="domain" description="Mur ligase C-terminal" evidence="2">
    <location>
        <begin position="552"/>
        <end position="710"/>
    </location>
</feature>